<reference evidence="2 3" key="1">
    <citation type="journal article" date="2018" name="J. Microbiol.">
        <title>Aestuariibaculum marinum sp. nov., a marine bacterium isolated from seawater in South Korea.</title>
        <authorList>
            <person name="Choi J."/>
            <person name="Lee D."/>
            <person name="Jang J.H."/>
            <person name="Cha S."/>
            <person name="Seo T."/>
        </authorList>
    </citation>
    <scope>NUCLEOTIDE SEQUENCE [LARGE SCALE GENOMIC DNA]</scope>
    <source>
        <strain evidence="2 3">IP7</strain>
    </source>
</reference>
<dbReference type="Proteomes" id="UP000621516">
    <property type="component" value="Unassembled WGS sequence"/>
</dbReference>
<gene>
    <name evidence="2" type="ORF">ICJ85_08130</name>
</gene>
<evidence type="ECO:0000256" key="1">
    <source>
        <dbReference type="SAM" id="SignalP"/>
    </source>
</evidence>
<dbReference type="EMBL" id="JACVXD010000003">
    <property type="protein sequence ID" value="MBD0823989.1"/>
    <property type="molecule type" value="Genomic_DNA"/>
</dbReference>
<evidence type="ECO:0000313" key="3">
    <source>
        <dbReference type="Proteomes" id="UP000621516"/>
    </source>
</evidence>
<evidence type="ECO:0000313" key="2">
    <source>
        <dbReference type="EMBL" id="MBD0823989.1"/>
    </source>
</evidence>
<organism evidence="2 3">
    <name type="scientific">Aestuariibaculum marinum</name>
    <dbReference type="NCBI Taxonomy" id="2683592"/>
    <lineage>
        <taxon>Bacteria</taxon>
        <taxon>Pseudomonadati</taxon>
        <taxon>Bacteroidota</taxon>
        <taxon>Flavobacteriia</taxon>
        <taxon>Flavobacteriales</taxon>
        <taxon>Flavobacteriaceae</taxon>
    </lineage>
</organism>
<proteinExistence type="predicted"/>
<dbReference type="Pfam" id="PF15892">
    <property type="entry name" value="BNR_4"/>
    <property type="match status" value="1"/>
</dbReference>
<feature type="chain" id="PRO_5035215342" evidence="1">
    <location>
        <begin position="26"/>
        <end position="441"/>
    </location>
</feature>
<dbReference type="SUPFAM" id="SSF50939">
    <property type="entry name" value="Sialidases"/>
    <property type="match status" value="1"/>
</dbReference>
<name>A0A8J6Q474_9FLAO</name>
<feature type="signal peptide" evidence="1">
    <location>
        <begin position="1"/>
        <end position="25"/>
    </location>
</feature>
<keyword evidence="3" id="KW-1185">Reference proteome</keyword>
<keyword evidence="1" id="KW-0732">Signal</keyword>
<dbReference type="AlphaFoldDB" id="A0A8J6Q474"/>
<comment type="caution">
    <text evidence="2">The sequence shown here is derived from an EMBL/GenBank/DDBJ whole genome shotgun (WGS) entry which is preliminary data.</text>
</comment>
<protein>
    <submittedName>
        <fullName evidence="2">BNR repeat-containing protein</fullName>
    </submittedName>
</protein>
<dbReference type="InterPro" id="IPR036278">
    <property type="entry name" value="Sialidase_sf"/>
</dbReference>
<accession>A0A8J6Q474</accession>
<sequence length="441" mass="50251">MIRSVLLMFKYLLVFCSMFCFVSCAQNIKYSYVGEGWSKNSVNTVKFRKNAIITHSGYQFVAYYNQDSYLVLGRRKVNDSNWETLETPYKGNTKDAHNDISIGIDGDGFLHVSWDHHNTRLRYAKSKTPLSLELGEELSMTGKQEDKVTYPEFYNLPNGNLLFFCRSGESGRGNLVINSYDIQLKQWSQIQSNLIDGEGQRNAYWQAAVDAKGVIHLSWVWRETWGVETNHDLCYARSYDGGLTWKKSTSEIYKLPITLATAEYAYKIPQNSNLINQTAITADREGNPFIVSYWNEGTIPQYQIVYFKDAAWHKINTGFRDELFVLGGGGTKSIPISRPDILVDDGFVGILFREASRGNKVSMAYSNIIDKKTPWSVIDISELSVGQWEPNYDIALWNSKKQLHIFFQNVTQIDGEGVANTSSSEVKILEVKKINKLIGRK</sequence>